<proteinExistence type="predicted"/>
<dbReference type="CDD" id="cd05403">
    <property type="entry name" value="NT_KNTase_like"/>
    <property type="match status" value="1"/>
</dbReference>
<protein>
    <recommendedName>
        <fullName evidence="1">Polymerase nucleotidyl transferase domain-containing protein</fullName>
    </recommendedName>
</protein>
<evidence type="ECO:0000259" key="1">
    <source>
        <dbReference type="Pfam" id="PF01909"/>
    </source>
</evidence>
<evidence type="ECO:0000313" key="2">
    <source>
        <dbReference type="EMBL" id="GAH31241.1"/>
    </source>
</evidence>
<accession>X1ED64</accession>
<dbReference type="InterPro" id="IPR036388">
    <property type="entry name" value="WH-like_DNA-bd_sf"/>
</dbReference>
<dbReference type="InterPro" id="IPR002934">
    <property type="entry name" value="Polymerase_NTP_transf_dom"/>
</dbReference>
<dbReference type="GO" id="GO:0016779">
    <property type="term" value="F:nucleotidyltransferase activity"/>
    <property type="evidence" value="ECO:0007669"/>
    <property type="project" value="InterPro"/>
</dbReference>
<name>X1ED64_9ZZZZ</name>
<dbReference type="SUPFAM" id="SSF81301">
    <property type="entry name" value="Nucleotidyltransferase"/>
    <property type="match status" value="1"/>
</dbReference>
<gene>
    <name evidence="2" type="ORF">S03H2_03929</name>
</gene>
<dbReference type="InterPro" id="IPR052548">
    <property type="entry name" value="Type_VII_TA_antitoxin"/>
</dbReference>
<dbReference type="AlphaFoldDB" id="X1ED64"/>
<dbReference type="SUPFAM" id="SSF46785">
    <property type="entry name" value="Winged helix' DNA-binding domain"/>
    <property type="match status" value="1"/>
</dbReference>
<dbReference type="Gene3D" id="3.30.460.10">
    <property type="entry name" value="Beta Polymerase, domain 2"/>
    <property type="match status" value="1"/>
</dbReference>
<comment type="caution">
    <text evidence="2">The sequence shown here is derived from an EMBL/GenBank/DDBJ whole genome shotgun (WGS) entry which is preliminary data.</text>
</comment>
<organism evidence="2">
    <name type="scientific">marine sediment metagenome</name>
    <dbReference type="NCBI Taxonomy" id="412755"/>
    <lineage>
        <taxon>unclassified sequences</taxon>
        <taxon>metagenomes</taxon>
        <taxon>ecological metagenomes</taxon>
    </lineage>
</organism>
<sequence>MEKILFTTNSQKILEFLIQAPGEEYLSREIQIAVKISKAGTNFALNDLVKAGFIRRKKRGKMYLYAVNFEHPLIKQLKALKVIMFLEPLLKKMRNKSQKIILYGSSSRGENTKDSDIDLFVVTNAFQEIEKIIKNSSKGKIIQLIARTPLKYIEMGKTDPIFYAEIERGIVLWEAKDES</sequence>
<dbReference type="PANTHER" id="PTHR33933:SF1">
    <property type="entry name" value="PROTEIN ADENYLYLTRANSFERASE MNTA-RELATED"/>
    <property type="match status" value="1"/>
</dbReference>
<dbReference type="EMBL" id="BARU01001506">
    <property type="protein sequence ID" value="GAH31241.1"/>
    <property type="molecule type" value="Genomic_DNA"/>
</dbReference>
<dbReference type="InterPro" id="IPR036390">
    <property type="entry name" value="WH_DNA-bd_sf"/>
</dbReference>
<feature type="domain" description="Polymerase nucleotidyl transferase" evidence="1">
    <location>
        <begin position="92"/>
        <end position="148"/>
    </location>
</feature>
<dbReference type="Pfam" id="PF01909">
    <property type="entry name" value="NTP_transf_2"/>
    <property type="match status" value="1"/>
</dbReference>
<dbReference type="Gene3D" id="1.10.10.10">
    <property type="entry name" value="Winged helix-like DNA-binding domain superfamily/Winged helix DNA-binding domain"/>
    <property type="match status" value="1"/>
</dbReference>
<dbReference type="InterPro" id="IPR043519">
    <property type="entry name" value="NT_sf"/>
</dbReference>
<dbReference type="PANTHER" id="PTHR33933">
    <property type="entry name" value="NUCLEOTIDYLTRANSFERASE"/>
    <property type="match status" value="1"/>
</dbReference>
<reference evidence="2" key="1">
    <citation type="journal article" date="2014" name="Front. Microbiol.">
        <title>High frequency of phylogenetically diverse reductive dehalogenase-homologous genes in deep subseafloor sedimentary metagenomes.</title>
        <authorList>
            <person name="Kawai M."/>
            <person name="Futagami T."/>
            <person name="Toyoda A."/>
            <person name="Takaki Y."/>
            <person name="Nishi S."/>
            <person name="Hori S."/>
            <person name="Arai W."/>
            <person name="Tsubouchi T."/>
            <person name="Morono Y."/>
            <person name="Uchiyama I."/>
            <person name="Ito T."/>
            <person name="Fujiyama A."/>
            <person name="Inagaki F."/>
            <person name="Takami H."/>
        </authorList>
    </citation>
    <scope>NUCLEOTIDE SEQUENCE</scope>
    <source>
        <strain evidence="2">Expedition CK06-06</strain>
    </source>
</reference>